<gene>
    <name evidence="1" type="ORF">L9F63_011141</name>
</gene>
<evidence type="ECO:0000313" key="1">
    <source>
        <dbReference type="EMBL" id="KAJ9598179.1"/>
    </source>
</evidence>
<keyword evidence="2" id="KW-1185">Reference proteome</keyword>
<dbReference type="Proteomes" id="UP001233999">
    <property type="component" value="Unassembled WGS sequence"/>
</dbReference>
<reference evidence="1" key="2">
    <citation type="submission" date="2023-05" db="EMBL/GenBank/DDBJ databases">
        <authorList>
            <person name="Fouks B."/>
        </authorList>
    </citation>
    <scope>NUCLEOTIDE SEQUENCE</scope>
    <source>
        <strain evidence="1">Stay&amp;Tobe</strain>
        <tissue evidence="1">Testes</tissue>
    </source>
</reference>
<reference evidence="1" key="1">
    <citation type="journal article" date="2023" name="IScience">
        <title>Live-bearing cockroach genome reveals convergent evolutionary mechanisms linked to viviparity in insects and beyond.</title>
        <authorList>
            <person name="Fouks B."/>
            <person name="Harrison M.C."/>
            <person name="Mikhailova A.A."/>
            <person name="Marchal E."/>
            <person name="English S."/>
            <person name="Carruthers M."/>
            <person name="Jennings E.C."/>
            <person name="Chiamaka E.L."/>
            <person name="Frigard R.A."/>
            <person name="Pippel M."/>
            <person name="Attardo G.M."/>
            <person name="Benoit J.B."/>
            <person name="Bornberg-Bauer E."/>
            <person name="Tobe S.S."/>
        </authorList>
    </citation>
    <scope>NUCLEOTIDE SEQUENCE</scope>
    <source>
        <strain evidence="1">Stay&amp;Tobe</strain>
    </source>
</reference>
<feature type="non-terminal residue" evidence="1">
    <location>
        <position position="83"/>
    </location>
</feature>
<comment type="caution">
    <text evidence="1">The sequence shown here is derived from an EMBL/GenBank/DDBJ whole genome shotgun (WGS) entry which is preliminary data.</text>
</comment>
<accession>A0AAD8AFG6</accession>
<dbReference type="EMBL" id="JASPKZ010001240">
    <property type="protein sequence ID" value="KAJ9598179.1"/>
    <property type="molecule type" value="Genomic_DNA"/>
</dbReference>
<sequence length="83" mass="9870">FYQIPLLRVYRKHHRSLQGPTSWIKQQVSTSGVKIPIEEERPEDKFENMHSTAVSATHCHHQFIYCIKMSRKKFLKINFENIG</sequence>
<feature type="non-terminal residue" evidence="1">
    <location>
        <position position="1"/>
    </location>
</feature>
<name>A0AAD8AFG6_DIPPU</name>
<protein>
    <submittedName>
        <fullName evidence="1">Uncharacterized protein</fullName>
    </submittedName>
</protein>
<organism evidence="1 2">
    <name type="scientific">Diploptera punctata</name>
    <name type="common">Pacific beetle cockroach</name>
    <dbReference type="NCBI Taxonomy" id="6984"/>
    <lineage>
        <taxon>Eukaryota</taxon>
        <taxon>Metazoa</taxon>
        <taxon>Ecdysozoa</taxon>
        <taxon>Arthropoda</taxon>
        <taxon>Hexapoda</taxon>
        <taxon>Insecta</taxon>
        <taxon>Pterygota</taxon>
        <taxon>Neoptera</taxon>
        <taxon>Polyneoptera</taxon>
        <taxon>Dictyoptera</taxon>
        <taxon>Blattodea</taxon>
        <taxon>Blaberoidea</taxon>
        <taxon>Blaberidae</taxon>
        <taxon>Diplopterinae</taxon>
        <taxon>Diploptera</taxon>
    </lineage>
</organism>
<proteinExistence type="predicted"/>
<dbReference type="AlphaFoldDB" id="A0AAD8AFG6"/>
<evidence type="ECO:0000313" key="2">
    <source>
        <dbReference type="Proteomes" id="UP001233999"/>
    </source>
</evidence>